<gene>
    <name evidence="1" type="ORF">SDC9_190845</name>
</gene>
<dbReference type="AlphaFoldDB" id="A0A645HXF8"/>
<dbReference type="Gene3D" id="3.40.50.300">
    <property type="entry name" value="P-loop containing nucleotide triphosphate hydrolases"/>
    <property type="match status" value="1"/>
</dbReference>
<evidence type="ECO:0000313" key="1">
    <source>
        <dbReference type="EMBL" id="MPN43286.1"/>
    </source>
</evidence>
<accession>A0A645HXF8</accession>
<reference evidence="1" key="1">
    <citation type="submission" date="2019-08" db="EMBL/GenBank/DDBJ databases">
        <authorList>
            <person name="Kucharzyk K."/>
            <person name="Murdoch R.W."/>
            <person name="Higgins S."/>
            <person name="Loffler F."/>
        </authorList>
    </citation>
    <scope>NUCLEOTIDE SEQUENCE</scope>
</reference>
<organism evidence="1">
    <name type="scientific">bioreactor metagenome</name>
    <dbReference type="NCBI Taxonomy" id="1076179"/>
    <lineage>
        <taxon>unclassified sequences</taxon>
        <taxon>metagenomes</taxon>
        <taxon>ecological metagenomes</taxon>
    </lineage>
</organism>
<dbReference type="PANTHER" id="PTHR42855:SF2">
    <property type="entry name" value="DRUG RESISTANCE ABC TRANSPORTER,ATP-BINDING PROTEIN"/>
    <property type="match status" value="1"/>
</dbReference>
<comment type="caution">
    <text evidence="1">The sequence shown here is derived from an EMBL/GenBank/DDBJ whole genome shotgun (WGS) entry which is preliminary data.</text>
</comment>
<evidence type="ECO:0008006" key="2">
    <source>
        <dbReference type="Google" id="ProtNLM"/>
    </source>
</evidence>
<dbReference type="InterPro" id="IPR027417">
    <property type="entry name" value="P-loop_NTPase"/>
</dbReference>
<sequence>MTKLILNNEELLILDEPLNHLDIYSREKLEEALLDYNGTILVVSHDRYMLQNLCDVLLVFKDKKIVRVNGSAKEYLEGLDQGAQHSFTLGINKEKQEAMVIDERKIKEEKLLIENEIAFVLGEFSKYAMGSREYEELDMRFNQLIKQKKELSST</sequence>
<dbReference type="EMBL" id="VSSQ01101594">
    <property type="protein sequence ID" value="MPN43286.1"/>
    <property type="molecule type" value="Genomic_DNA"/>
</dbReference>
<proteinExistence type="predicted"/>
<dbReference type="SUPFAM" id="SSF52540">
    <property type="entry name" value="P-loop containing nucleoside triphosphate hydrolases"/>
    <property type="match status" value="1"/>
</dbReference>
<name>A0A645HXF8_9ZZZZ</name>
<protein>
    <recommendedName>
        <fullName evidence="2">ABC transporter ATP-binding protein YbiT</fullName>
    </recommendedName>
</protein>
<dbReference type="InterPro" id="IPR051309">
    <property type="entry name" value="ABCF_ATPase"/>
</dbReference>
<dbReference type="PANTHER" id="PTHR42855">
    <property type="entry name" value="ABC TRANSPORTER ATP-BINDING SUBUNIT"/>
    <property type="match status" value="1"/>
</dbReference>